<evidence type="ECO:0000313" key="2">
    <source>
        <dbReference type="EMBL" id="KUM55417.1"/>
    </source>
</evidence>
<dbReference type="GO" id="GO:0008168">
    <property type="term" value="F:methyltransferase activity"/>
    <property type="evidence" value="ECO:0007669"/>
    <property type="project" value="TreeGrafter"/>
</dbReference>
<keyword evidence="3" id="KW-1185">Reference proteome</keyword>
<dbReference type="SUPFAM" id="SSF53335">
    <property type="entry name" value="S-adenosyl-L-methionine-dependent methyltransferases"/>
    <property type="match status" value="1"/>
</dbReference>
<dbReference type="AlphaFoldDB" id="A0A117NK25"/>
<sequence length="373" mass="42602">MQQAHRVSTPVEPDSDTDDASLYTESLDNASYTTSVTSSVLDYQYENGRRYHSYHEGEYILPNDEREQDRLDLSHHIYLMLLKGELFQAPIKNPKRVLDLGTGTGLWAIEYADTNPNSQVIGIDLSAIQPSWVPPNCRFEIDDFEQPWSYSKPFDYIHGRELEGSIRDHDVLFKQAFDNLNPNGWFEMASFDVNTYSDDGTHLGATNFLLSIKHMHESSRMFGKDMQSSPSWKDRMKKAGFVNVREDLPQSPWPKDPKLKELGRYHQLNMFEAMPIYTYALFSRVLGWTRAEIEGLLAGIRMELRDTSYHLYTKVRMVYGQKPGGPISGVICFPSMDACKFRVKGVSRNSGVPGAMVSPLLMPRCSGKHYITN</sequence>
<comment type="caution">
    <text evidence="2">The sequence shown here is derived from an EMBL/GenBank/DDBJ whole genome shotgun (WGS) entry which is preliminary data.</text>
</comment>
<protein>
    <recommendedName>
        <fullName evidence="4">Methyltransferase domain-containing protein</fullName>
    </recommendedName>
</protein>
<dbReference type="Gene3D" id="3.40.50.150">
    <property type="entry name" value="Vaccinia Virus protein VP39"/>
    <property type="match status" value="1"/>
</dbReference>
<dbReference type="PANTHER" id="PTHR43591:SF31">
    <property type="entry name" value="LAEA-LIKE, PUTATIVE (AFU_ORTHOLOGUE AFUA_8G01930)-RELATED"/>
    <property type="match status" value="1"/>
</dbReference>
<dbReference type="PANTHER" id="PTHR43591">
    <property type="entry name" value="METHYLTRANSFERASE"/>
    <property type="match status" value="1"/>
</dbReference>
<accession>A0A117NK25</accession>
<dbReference type="STRING" id="48697.A0A117NK25"/>
<proteinExistence type="predicted"/>
<dbReference type="Proteomes" id="UP000055045">
    <property type="component" value="Unassembled WGS sequence"/>
</dbReference>
<dbReference type="EMBL" id="LLXE01001044">
    <property type="protein sequence ID" value="KUM55417.1"/>
    <property type="molecule type" value="Genomic_DNA"/>
</dbReference>
<dbReference type="Pfam" id="PF13489">
    <property type="entry name" value="Methyltransf_23"/>
    <property type="match status" value="1"/>
</dbReference>
<evidence type="ECO:0000313" key="3">
    <source>
        <dbReference type="Proteomes" id="UP000055045"/>
    </source>
</evidence>
<evidence type="ECO:0000256" key="1">
    <source>
        <dbReference type="SAM" id="MobiDB-lite"/>
    </source>
</evidence>
<evidence type="ECO:0008006" key="4">
    <source>
        <dbReference type="Google" id="ProtNLM"/>
    </source>
</evidence>
<organism evidence="2 3">
    <name type="scientific">Penicillium freii</name>
    <dbReference type="NCBI Taxonomy" id="48697"/>
    <lineage>
        <taxon>Eukaryota</taxon>
        <taxon>Fungi</taxon>
        <taxon>Dikarya</taxon>
        <taxon>Ascomycota</taxon>
        <taxon>Pezizomycotina</taxon>
        <taxon>Eurotiomycetes</taxon>
        <taxon>Eurotiomycetidae</taxon>
        <taxon>Eurotiales</taxon>
        <taxon>Aspergillaceae</taxon>
        <taxon>Penicillium</taxon>
    </lineage>
</organism>
<feature type="region of interest" description="Disordered" evidence="1">
    <location>
        <begin position="1"/>
        <end position="21"/>
    </location>
</feature>
<dbReference type="InterPro" id="IPR029063">
    <property type="entry name" value="SAM-dependent_MTases_sf"/>
</dbReference>
<dbReference type="CDD" id="cd02440">
    <property type="entry name" value="AdoMet_MTases"/>
    <property type="match status" value="1"/>
</dbReference>
<reference evidence="2 3" key="1">
    <citation type="submission" date="2015-10" db="EMBL/GenBank/DDBJ databases">
        <title>Genome sequencing of Penicillium freii.</title>
        <authorList>
            <person name="Nguyen H.D."/>
            <person name="Visagie C.M."/>
            <person name="Seifert K.A."/>
        </authorList>
    </citation>
    <scope>NUCLEOTIDE SEQUENCE [LARGE SCALE GENOMIC DNA]</scope>
    <source>
        <strain evidence="2 3">DAOM 242723</strain>
    </source>
</reference>
<gene>
    <name evidence="2" type="ORF">ACN42_g11862</name>
</gene>
<name>A0A117NK25_PENFR</name>